<dbReference type="KEGG" id="mstr:EGN60_02825"/>
<proteinExistence type="predicted"/>
<evidence type="ECO:0000313" key="3">
    <source>
        <dbReference type="Proteomes" id="UP000275883"/>
    </source>
</evidence>
<evidence type="ECO:0000313" key="2">
    <source>
        <dbReference type="EMBL" id="AZG68871.1"/>
    </source>
</evidence>
<feature type="transmembrane region" description="Helical" evidence="1">
    <location>
        <begin position="76"/>
        <end position="101"/>
    </location>
</feature>
<gene>
    <name evidence="2" type="ORF">EGN60_02825</name>
</gene>
<name>A0A3G8LH57_9MOLU</name>
<accession>A0A3G8LH57</accession>
<dbReference type="AlphaFoldDB" id="A0A3G8LH57"/>
<dbReference type="OrthoDB" id="397115at2"/>
<keyword evidence="1" id="KW-0472">Membrane</keyword>
<dbReference type="RefSeq" id="WP_124724564.1">
    <property type="nucleotide sequence ID" value="NZ_CP034044.1"/>
</dbReference>
<feature type="transmembrane region" description="Helical" evidence="1">
    <location>
        <begin position="113"/>
        <end position="138"/>
    </location>
</feature>
<dbReference type="EMBL" id="CP034044">
    <property type="protein sequence ID" value="AZG68871.1"/>
    <property type="molecule type" value="Genomic_DNA"/>
</dbReference>
<organism evidence="2 3">
    <name type="scientific">Mycoplasma struthionis</name>
    <dbReference type="NCBI Taxonomy" id="538220"/>
    <lineage>
        <taxon>Bacteria</taxon>
        <taxon>Bacillati</taxon>
        <taxon>Mycoplasmatota</taxon>
        <taxon>Mollicutes</taxon>
        <taxon>Mycoplasmataceae</taxon>
        <taxon>Mycoplasma</taxon>
    </lineage>
</organism>
<keyword evidence="1" id="KW-1133">Transmembrane helix</keyword>
<evidence type="ECO:0000256" key="1">
    <source>
        <dbReference type="SAM" id="Phobius"/>
    </source>
</evidence>
<protein>
    <submittedName>
        <fullName evidence="2">Uncharacterized protein</fullName>
    </submittedName>
</protein>
<keyword evidence="1" id="KW-0812">Transmembrane</keyword>
<feature type="transmembrane region" description="Helical" evidence="1">
    <location>
        <begin position="20"/>
        <end position="44"/>
    </location>
</feature>
<keyword evidence="3" id="KW-1185">Reference proteome</keyword>
<sequence length="363" mass="42647">MINVLNYAENTSAVATKSNNYLLAFAGSLIILIACSFFLLKYIVNFKKSIKKTQEILGKDLVIKYLQGFNFKSNGLVNFLIANILALAAIIFNSVMIGKIINRNEQSNNYFPAFLAMLTFAIIWVFTFNLLVLTIYLISYNVAQYKHKKDLAEELHSLKNEKQLNDFNYPEQIKLDVKKIEQNNPVAPRVLSHFIIFYNNLFKKEMSLIKTYQEYLNQTFKIRFFNESLKIIEDQQKKDLPEETQTKANDSSITSQIEWMKKADDRAKILKETEQLTKMDKKEFNKHYDEYLATVRSQDPLYQQIQKNSWLTYRDGDIEDLFYNSSSPIFYSYDDGKTILEKPLNEFLNEYLENLEKKFFSNK</sequence>
<dbReference type="Proteomes" id="UP000275883">
    <property type="component" value="Chromosome"/>
</dbReference>
<reference evidence="2 3" key="1">
    <citation type="submission" date="2018-11" db="EMBL/GenBank/DDBJ databases">
        <title>Genome sequence of Mycoplasma struthionis sp. nov.</title>
        <authorList>
            <person name="Spergser J."/>
        </authorList>
    </citation>
    <scope>NUCLEOTIDE SEQUENCE [LARGE SCALE GENOMIC DNA]</scope>
    <source>
        <strain evidence="2 3">237IA</strain>
    </source>
</reference>